<dbReference type="eggNOG" id="COG0584">
    <property type="taxonomic scope" value="Bacteria"/>
</dbReference>
<reference evidence="3 4" key="1">
    <citation type="journal article" date="2013" name="Genome Announc.">
        <title>Genome Sequence of Staphylococcus massiliensis Strain S46, Isolated from the Surface of Healthy Human Skin.</title>
        <authorList>
            <person name="Srivastav R."/>
            <person name="Singh A."/>
            <person name="Jangir P.K."/>
            <person name="Kumari C."/>
            <person name="Muduli S."/>
            <person name="Sharma R."/>
        </authorList>
    </citation>
    <scope>NUCLEOTIDE SEQUENCE [LARGE SCALE GENOMIC DNA]</scope>
    <source>
        <strain evidence="3 4">S46</strain>
    </source>
</reference>
<evidence type="ECO:0000259" key="2">
    <source>
        <dbReference type="PROSITE" id="PS51704"/>
    </source>
</evidence>
<accession>K9AZR6</accession>
<dbReference type="Pfam" id="PF03009">
    <property type="entry name" value="GDPD"/>
    <property type="match status" value="1"/>
</dbReference>
<dbReference type="OrthoDB" id="384721at2"/>
<comment type="caution">
    <text evidence="3">The sequence shown here is derived from an EMBL/GenBank/DDBJ whole genome shotgun (WGS) entry which is preliminary data.</text>
</comment>
<sequence length="302" mass="33924">MNLVQPRFRRVLVSSLLFIPLTIQLSGTTSADDTTDVTLDQNTSDNVTVGHRGASAYAPENTLEAYDKSFYEQNSDYIEMDLQLTRDGELVSIHDTTLGRTTNGNGLVGGYTLEELKQLDAGSWFNQAHPDQARPEYQNAKIPTFDEILSRYGKDAHYYVEIKSPELYPGIEEKILEKLKQHGMLNQTSFDNKNVIIQSFSKSSMKKMNQLNPNIPVVQLLPAGRLSMMSDAELNSIDQYADGINPNYKDINPQTVERLHNLDMPVHPYTVNNPEDMKYLNQSGVDGAITNKPDVYNQVSGK</sequence>
<dbReference type="GO" id="GO:0008081">
    <property type="term" value="F:phosphoric diester hydrolase activity"/>
    <property type="evidence" value="ECO:0007669"/>
    <property type="project" value="InterPro"/>
</dbReference>
<evidence type="ECO:0000313" key="3">
    <source>
        <dbReference type="EMBL" id="EKU48057.1"/>
    </source>
</evidence>
<proteinExistence type="predicted"/>
<protein>
    <submittedName>
        <fullName evidence="3">Glycerophosphoryl diester phosphodiesterase</fullName>
    </submittedName>
</protein>
<feature type="signal peptide" evidence="1">
    <location>
        <begin position="1"/>
        <end position="31"/>
    </location>
</feature>
<dbReference type="STRING" id="1229783.C273_06343"/>
<dbReference type="Proteomes" id="UP000009885">
    <property type="component" value="Unassembled WGS sequence"/>
</dbReference>
<dbReference type="RefSeq" id="WP_009383475.1">
    <property type="nucleotide sequence ID" value="NZ_AMSQ01000008.1"/>
</dbReference>
<dbReference type="PROSITE" id="PS51704">
    <property type="entry name" value="GP_PDE"/>
    <property type="match status" value="1"/>
</dbReference>
<evidence type="ECO:0000256" key="1">
    <source>
        <dbReference type="SAM" id="SignalP"/>
    </source>
</evidence>
<dbReference type="EMBL" id="AMSQ01000008">
    <property type="protein sequence ID" value="EKU48057.1"/>
    <property type="molecule type" value="Genomic_DNA"/>
</dbReference>
<gene>
    <name evidence="3" type="ORF">C273_06343</name>
</gene>
<feature type="domain" description="GP-PDE" evidence="2">
    <location>
        <begin position="46"/>
        <end position="300"/>
    </location>
</feature>
<feature type="chain" id="PRO_5003924221" evidence="1">
    <location>
        <begin position="32"/>
        <end position="302"/>
    </location>
</feature>
<dbReference type="PANTHER" id="PTHR46211:SF7">
    <property type="entry name" value="GLYCEROPHOSPHODIESTER PHOSPHODIESTERASE"/>
    <property type="match status" value="1"/>
</dbReference>
<organism evidence="3 4">
    <name type="scientific">Staphylococcus massiliensis S46</name>
    <dbReference type="NCBI Taxonomy" id="1229783"/>
    <lineage>
        <taxon>Bacteria</taxon>
        <taxon>Bacillati</taxon>
        <taxon>Bacillota</taxon>
        <taxon>Bacilli</taxon>
        <taxon>Bacillales</taxon>
        <taxon>Staphylococcaceae</taxon>
        <taxon>Staphylococcus</taxon>
    </lineage>
</organism>
<dbReference type="Gene3D" id="3.20.20.190">
    <property type="entry name" value="Phosphatidylinositol (PI) phosphodiesterase"/>
    <property type="match status" value="1"/>
</dbReference>
<name>K9AZR6_9STAP</name>
<dbReference type="SUPFAM" id="SSF51695">
    <property type="entry name" value="PLC-like phosphodiesterases"/>
    <property type="match status" value="1"/>
</dbReference>
<dbReference type="AlphaFoldDB" id="K9AZR6"/>
<keyword evidence="4" id="KW-1185">Reference proteome</keyword>
<evidence type="ECO:0000313" key="4">
    <source>
        <dbReference type="Proteomes" id="UP000009885"/>
    </source>
</evidence>
<dbReference type="PATRIC" id="fig|1229783.3.peg.1283"/>
<dbReference type="PANTHER" id="PTHR46211">
    <property type="entry name" value="GLYCEROPHOSPHORYL DIESTER PHOSPHODIESTERASE"/>
    <property type="match status" value="1"/>
</dbReference>
<dbReference type="InterPro" id="IPR017946">
    <property type="entry name" value="PLC-like_Pdiesterase_TIM-brl"/>
</dbReference>
<dbReference type="InterPro" id="IPR030395">
    <property type="entry name" value="GP_PDE_dom"/>
</dbReference>
<dbReference type="CDD" id="cd08601">
    <property type="entry name" value="GDPD_SaGlpQ_like"/>
    <property type="match status" value="1"/>
</dbReference>
<dbReference type="GO" id="GO:0006629">
    <property type="term" value="P:lipid metabolic process"/>
    <property type="evidence" value="ECO:0007669"/>
    <property type="project" value="InterPro"/>
</dbReference>
<keyword evidence="1" id="KW-0732">Signal</keyword>